<name>A0AAN7A7Q8_9PEZI</name>
<dbReference type="InterPro" id="IPR036770">
    <property type="entry name" value="Ankyrin_rpt-contain_sf"/>
</dbReference>
<reference evidence="1" key="1">
    <citation type="journal article" date="2023" name="Mol. Phylogenet. Evol.">
        <title>Genome-scale phylogeny and comparative genomics of the fungal order Sordariales.</title>
        <authorList>
            <person name="Hensen N."/>
            <person name="Bonometti L."/>
            <person name="Westerberg I."/>
            <person name="Brannstrom I.O."/>
            <person name="Guillou S."/>
            <person name="Cros-Aarteil S."/>
            <person name="Calhoun S."/>
            <person name="Haridas S."/>
            <person name="Kuo A."/>
            <person name="Mondo S."/>
            <person name="Pangilinan J."/>
            <person name="Riley R."/>
            <person name="LaButti K."/>
            <person name="Andreopoulos B."/>
            <person name="Lipzen A."/>
            <person name="Chen C."/>
            <person name="Yan M."/>
            <person name="Daum C."/>
            <person name="Ng V."/>
            <person name="Clum A."/>
            <person name="Steindorff A."/>
            <person name="Ohm R.A."/>
            <person name="Martin F."/>
            <person name="Silar P."/>
            <person name="Natvig D.O."/>
            <person name="Lalanne C."/>
            <person name="Gautier V."/>
            <person name="Ament-Velasquez S.L."/>
            <person name="Kruys A."/>
            <person name="Hutchinson M.I."/>
            <person name="Powell A.J."/>
            <person name="Barry K."/>
            <person name="Miller A.N."/>
            <person name="Grigoriev I.V."/>
            <person name="Debuchy R."/>
            <person name="Gladieux P."/>
            <person name="Hiltunen Thoren M."/>
            <person name="Johannesson H."/>
        </authorList>
    </citation>
    <scope>NUCLEOTIDE SEQUENCE</scope>
    <source>
        <strain evidence="1">CBS 892.96</strain>
    </source>
</reference>
<evidence type="ECO:0008006" key="3">
    <source>
        <dbReference type="Google" id="ProtNLM"/>
    </source>
</evidence>
<accession>A0AAN7A7Q8</accession>
<gene>
    <name evidence="1" type="ORF">QBC36DRAFT_311119</name>
</gene>
<evidence type="ECO:0000313" key="2">
    <source>
        <dbReference type="Proteomes" id="UP001302321"/>
    </source>
</evidence>
<dbReference type="AlphaFoldDB" id="A0AAN7A7Q8"/>
<comment type="caution">
    <text evidence="1">The sequence shown here is derived from an EMBL/GenBank/DDBJ whole genome shotgun (WGS) entry which is preliminary data.</text>
</comment>
<organism evidence="1 2">
    <name type="scientific">Triangularia setosa</name>
    <dbReference type="NCBI Taxonomy" id="2587417"/>
    <lineage>
        <taxon>Eukaryota</taxon>
        <taxon>Fungi</taxon>
        <taxon>Dikarya</taxon>
        <taxon>Ascomycota</taxon>
        <taxon>Pezizomycotina</taxon>
        <taxon>Sordariomycetes</taxon>
        <taxon>Sordariomycetidae</taxon>
        <taxon>Sordariales</taxon>
        <taxon>Podosporaceae</taxon>
        <taxon>Triangularia</taxon>
    </lineage>
</organism>
<dbReference type="Proteomes" id="UP001302321">
    <property type="component" value="Unassembled WGS sequence"/>
</dbReference>
<evidence type="ECO:0000313" key="1">
    <source>
        <dbReference type="EMBL" id="KAK4176439.1"/>
    </source>
</evidence>
<protein>
    <recommendedName>
        <fullName evidence="3">Ankyrin repeat domain-containing protein</fullName>
    </recommendedName>
</protein>
<dbReference type="Gene3D" id="1.25.40.20">
    <property type="entry name" value="Ankyrin repeat-containing domain"/>
    <property type="match status" value="1"/>
</dbReference>
<keyword evidence="2" id="KW-1185">Reference proteome</keyword>
<dbReference type="EMBL" id="MU866197">
    <property type="protein sequence ID" value="KAK4176439.1"/>
    <property type="molecule type" value="Genomic_DNA"/>
</dbReference>
<reference evidence="1" key="2">
    <citation type="submission" date="2023-05" db="EMBL/GenBank/DDBJ databases">
        <authorList>
            <consortium name="Lawrence Berkeley National Laboratory"/>
            <person name="Steindorff A."/>
            <person name="Hensen N."/>
            <person name="Bonometti L."/>
            <person name="Westerberg I."/>
            <person name="Brannstrom I.O."/>
            <person name="Guillou S."/>
            <person name="Cros-Aarteil S."/>
            <person name="Calhoun S."/>
            <person name="Haridas S."/>
            <person name="Kuo A."/>
            <person name="Mondo S."/>
            <person name="Pangilinan J."/>
            <person name="Riley R."/>
            <person name="Labutti K."/>
            <person name="Andreopoulos B."/>
            <person name="Lipzen A."/>
            <person name="Chen C."/>
            <person name="Yanf M."/>
            <person name="Daum C."/>
            <person name="Ng V."/>
            <person name="Clum A."/>
            <person name="Ohm R."/>
            <person name="Martin F."/>
            <person name="Silar P."/>
            <person name="Natvig D."/>
            <person name="Lalanne C."/>
            <person name="Gautier V."/>
            <person name="Ament-Velasquez S.L."/>
            <person name="Kruys A."/>
            <person name="Hutchinson M.I."/>
            <person name="Powell A.J."/>
            <person name="Barry K."/>
            <person name="Miller A.N."/>
            <person name="Grigoriev I.V."/>
            <person name="Debuchy R."/>
            <person name="Gladieux P."/>
            <person name="Thoren M.H."/>
            <person name="Johannesson H."/>
        </authorList>
    </citation>
    <scope>NUCLEOTIDE SEQUENCE</scope>
    <source>
        <strain evidence="1">CBS 892.96</strain>
    </source>
</reference>
<sequence>MPIIASPEFNSADTIEAFSEHWADLNVADVDSILRSAHDAQRTLLRLGVNHLTVDTDKERTMLHYAAAYGDETTVDLLASAGLQDLDIEAKNKNGETALEIL</sequence>
<dbReference type="SUPFAM" id="SSF48403">
    <property type="entry name" value="Ankyrin repeat"/>
    <property type="match status" value="1"/>
</dbReference>
<proteinExistence type="predicted"/>